<dbReference type="InterPro" id="IPR013766">
    <property type="entry name" value="Thioredoxin_domain"/>
</dbReference>
<dbReference type="CDD" id="cd02968">
    <property type="entry name" value="SCO"/>
    <property type="match status" value="1"/>
</dbReference>
<gene>
    <name evidence="7" type="ORF">EWB00_006066</name>
</gene>
<comment type="caution">
    <text evidence="7">The sequence shown here is derived from an EMBL/GenBank/DDBJ whole genome shotgun (WGS) entry which is preliminary data.</text>
</comment>
<keyword evidence="5" id="KW-0472">Membrane</keyword>
<keyword evidence="4" id="KW-1015">Disulfide bond</keyword>
<accession>A0A4Z2DTK9</accession>
<dbReference type="Pfam" id="PF02630">
    <property type="entry name" value="SCO1-SenC"/>
    <property type="match status" value="1"/>
</dbReference>
<dbReference type="GO" id="GO:0046872">
    <property type="term" value="F:metal ion binding"/>
    <property type="evidence" value="ECO:0007669"/>
    <property type="project" value="UniProtKB-KW"/>
</dbReference>
<dbReference type="FunFam" id="3.40.30.10:FF:000013">
    <property type="entry name" value="Blast:Protein SCO1 homolog, mitochondrial"/>
    <property type="match status" value="1"/>
</dbReference>
<evidence type="ECO:0000313" key="7">
    <source>
        <dbReference type="EMBL" id="TNN19894.1"/>
    </source>
</evidence>
<dbReference type="SUPFAM" id="SSF52833">
    <property type="entry name" value="Thioredoxin-like"/>
    <property type="match status" value="1"/>
</dbReference>
<keyword evidence="8" id="KW-1185">Reference proteome</keyword>
<name>A0A4Z2DTK9_SCHJA</name>
<keyword evidence="2 3" id="KW-0186">Copper</keyword>
<dbReference type="Proteomes" id="UP000311919">
    <property type="component" value="Unassembled WGS sequence"/>
</dbReference>
<feature type="transmembrane region" description="Helical" evidence="5">
    <location>
        <begin position="111"/>
        <end position="130"/>
    </location>
</feature>
<feature type="binding site" evidence="3">
    <location>
        <position position="276"/>
    </location>
    <ligand>
        <name>Cu cation</name>
        <dbReference type="ChEBI" id="CHEBI:23378"/>
    </ligand>
</feature>
<evidence type="ECO:0000256" key="1">
    <source>
        <dbReference type="ARBA" id="ARBA00010996"/>
    </source>
</evidence>
<keyword evidence="3" id="KW-0479">Metal-binding</keyword>
<sequence length="315" mass="36035">MNKTNIKTIIDLDKCVIPHSIVQNTDPIFSWIRSQLKTSGFTHSFIVIPTLVYWTSYFLRQVFGASFANIQGMIASIRCWRFLSVSSKVSPRSSLPIRNMSIFNSEDKIRYLQWGVFIGLTGVVAGSAVYMTRDLKKAKEVSKQSFGRPSIGGDFNLIDHNGKPCTLADFRGKWVLLYFGFCRCPDICPEQLERLVEVSDRIMLIEKPKYPLVPVFMTVDSERDTPEVLSQYIKEFSPHLIGLTGTKEEIDKAAKLYRIYYSPSPKDADGDYIVDHTVVMYLLDPKGKFCDYYGQVKPVQEIVRNIVDKMDAYRD</sequence>
<dbReference type="PANTHER" id="PTHR12151">
    <property type="entry name" value="ELECTRON TRANSPORT PROTIN SCO1/SENC FAMILY MEMBER"/>
    <property type="match status" value="1"/>
</dbReference>
<dbReference type="OrthoDB" id="270009at2759"/>
<dbReference type="PANTHER" id="PTHR12151:SF5">
    <property type="entry name" value="AT19154P"/>
    <property type="match status" value="1"/>
</dbReference>
<organism evidence="7 8">
    <name type="scientific">Schistosoma japonicum</name>
    <name type="common">Blood fluke</name>
    <dbReference type="NCBI Taxonomy" id="6182"/>
    <lineage>
        <taxon>Eukaryota</taxon>
        <taxon>Metazoa</taxon>
        <taxon>Spiralia</taxon>
        <taxon>Lophotrochozoa</taxon>
        <taxon>Platyhelminthes</taxon>
        <taxon>Trematoda</taxon>
        <taxon>Digenea</taxon>
        <taxon>Strigeidida</taxon>
        <taxon>Schistosomatoidea</taxon>
        <taxon>Schistosomatidae</taxon>
        <taxon>Schistosoma</taxon>
    </lineage>
</organism>
<protein>
    <submittedName>
        <fullName evidence="7">Protein SCO1</fullName>
    </submittedName>
</protein>
<dbReference type="InterPro" id="IPR036249">
    <property type="entry name" value="Thioredoxin-like_sf"/>
</dbReference>
<feature type="domain" description="Thioredoxin" evidence="6">
    <location>
        <begin position="146"/>
        <end position="312"/>
    </location>
</feature>
<evidence type="ECO:0000256" key="5">
    <source>
        <dbReference type="SAM" id="Phobius"/>
    </source>
</evidence>
<dbReference type="PROSITE" id="PS51352">
    <property type="entry name" value="THIOREDOXIN_2"/>
    <property type="match status" value="1"/>
</dbReference>
<keyword evidence="5" id="KW-0812">Transmembrane</keyword>
<dbReference type="STRING" id="6182.A0A4Z2DTK9"/>
<evidence type="ECO:0000313" key="8">
    <source>
        <dbReference type="Proteomes" id="UP000311919"/>
    </source>
</evidence>
<feature type="binding site" evidence="3">
    <location>
        <position position="188"/>
    </location>
    <ligand>
        <name>Cu cation</name>
        <dbReference type="ChEBI" id="CHEBI:23378"/>
    </ligand>
</feature>
<dbReference type="EMBL" id="SKCS01000039">
    <property type="protein sequence ID" value="TNN19894.1"/>
    <property type="molecule type" value="Genomic_DNA"/>
</dbReference>
<evidence type="ECO:0000256" key="3">
    <source>
        <dbReference type="PIRSR" id="PIRSR603782-1"/>
    </source>
</evidence>
<evidence type="ECO:0000256" key="4">
    <source>
        <dbReference type="PIRSR" id="PIRSR603782-2"/>
    </source>
</evidence>
<feature type="transmembrane region" description="Helical" evidence="5">
    <location>
        <begin position="40"/>
        <end position="59"/>
    </location>
</feature>
<dbReference type="GO" id="GO:0005739">
    <property type="term" value="C:mitochondrion"/>
    <property type="evidence" value="ECO:0007669"/>
    <property type="project" value="GOC"/>
</dbReference>
<comment type="similarity">
    <text evidence="1">Belongs to the SCO1/2 family.</text>
</comment>
<keyword evidence="5" id="KW-1133">Transmembrane helix</keyword>
<dbReference type="GO" id="GO:0033617">
    <property type="term" value="P:mitochondrial respiratory chain complex IV assembly"/>
    <property type="evidence" value="ECO:0007669"/>
    <property type="project" value="TreeGrafter"/>
</dbReference>
<dbReference type="Gene3D" id="3.40.30.10">
    <property type="entry name" value="Glutaredoxin"/>
    <property type="match status" value="1"/>
</dbReference>
<dbReference type="AlphaFoldDB" id="A0A4Z2DTK9"/>
<evidence type="ECO:0000256" key="2">
    <source>
        <dbReference type="ARBA" id="ARBA00023008"/>
    </source>
</evidence>
<reference evidence="7 8" key="1">
    <citation type="submission" date="2019-03" db="EMBL/GenBank/DDBJ databases">
        <title>An improved genome assembly of the fluke Schistosoma japonicum.</title>
        <authorList>
            <person name="Hu W."/>
            <person name="Luo F."/>
            <person name="Yin M."/>
            <person name="Mo X."/>
            <person name="Sun C."/>
            <person name="Wu Q."/>
            <person name="Zhu B."/>
            <person name="Xiang M."/>
            <person name="Wang J."/>
            <person name="Wang Y."/>
            <person name="Zhang T."/>
            <person name="Xu B."/>
            <person name="Zheng H."/>
            <person name="Feng Z."/>
        </authorList>
    </citation>
    <scope>NUCLEOTIDE SEQUENCE [LARGE SCALE GENOMIC DNA]</scope>
    <source>
        <strain evidence="7">HuSjv2</strain>
        <tissue evidence="7">Worms</tissue>
    </source>
</reference>
<dbReference type="InterPro" id="IPR003782">
    <property type="entry name" value="SCO1/SenC"/>
</dbReference>
<feature type="disulfide bond" description="Redox-active" evidence="4">
    <location>
        <begin position="184"/>
        <end position="188"/>
    </location>
</feature>
<evidence type="ECO:0000259" key="6">
    <source>
        <dbReference type="PROSITE" id="PS51352"/>
    </source>
</evidence>
<feature type="binding site" evidence="3">
    <location>
        <position position="184"/>
    </location>
    <ligand>
        <name>Cu cation</name>
        <dbReference type="ChEBI" id="CHEBI:23378"/>
    </ligand>
</feature>
<proteinExistence type="inferred from homology"/>